<gene>
    <name evidence="2" type="ORF">PUT78_09435</name>
</gene>
<comment type="caution">
    <text evidence="2">The sequence shown here is derived from an EMBL/GenBank/DDBJ whole genome shotgun (WGS) entry which is preliminary data.</text>
</comment>
<reference evidence="2" key="1">
    <citation type="submission" date="2023-02" db="EMBL/GenBank/DDBJ databases">
        <title>Description of Roseinatronobacter alkalisoli sp. nov., an alkaliphilic bacerium isolated from soda soil.</title>
        <authorList>
            <person name="Wei W."/>
        </authorList>
    </citation>
    <scope>NUCLEOTIDE SEQUENCE</scope>
    <source>
        <strain evidence="2">HJB301</strain>
    </source>
</reference>
<dbReference type="Proteomes" id="UP001431784">
    <property type="component" value="Unassembled WGS sequence"/>
</dbReference>
<evidence type="ECO:0000256" key="1">
    <source>
        <dbReference type="SAM" id="MobiDB-lite"/>
    </source>
</evidence>
<dbReference type="RefSeq" id="WP_274352011.1">
    <property type="nucleotide sequence ID" value="NZ_JAQZSM010000007.1"/>
</dbReference>
<sequence length="171" mass="18442">MPAPPPGTGSARALSMAHRVLSYADHPCLAGSGGWGAQIKARTTPHAGAERDRQNHMINDTQPDRGPTPENMVSYSEQLLNHSIARLTRILETYDDMPAVLAGKELAEEFRSLRKALEIAYHERAHIQKLRGVEDAQSASLDLGAARDEIARRLACLRAAGDGGAISGQPE</sequence>
<dbReference type="EMBL" id="JAQZSM010000007">
    <property type="protein sequence ID" value="MDD7971325.1"/>
    <property type="molecule type" value="Genomic_DNA"/>
</dbReference>
<accession>A0ABT5T871</accession>
<proteinExistence type="predicted"/>
<evidence type="ECO:0000313" key="2">
    <source>
        <dbReference type="EMBL" id="MDD7971325.1"/>
    </source>
</evidence>
<organism evidence="2 3">
    <name type="scientific">Roseinatronobacter alkalisoli</name>
    <dbReference type="NCBI Taxonomy" id="3028235"/>
    <lineage>
        <taxon>Bacteria</taxon>
        <taxon>Pseudomonadati</taxon>
        <taxon>Pseudomonadota</taxon>
        <taxon>Alphaproteobacteria</taxon>
        <taxon>Rhodobacterales</taxon>
        <taxon>Paracoccaceae</taxon>
        <taxon>Roseinatronobacter</taxon>
    </lineage>
</organism>
<keyword evidence="3" id="KW-1185">Reference proteome</keyword>
<evidence type="ECO:0000313" key="3">
    <source>
        <dbReference type="Proteomes" id="UP001431784"/>
    </source>
</evidence>
<protein>
    <submittedName>
        <fullName evidence="2">Uncharacterized protein</fullName>
    </submittedName>
</protein>
<feature type="region of interest" description="Disordered" evidence="1">
    <location>
        <begin position="42"/>
        <end position="70"/>
    </location>
</feature>
<name>A0ABT5T871_9RHOB</name>